<dbReference type="InterPro" id="IPR001452">
    <property type="entry name" value="SH3_domain"/>
</dbReference>
<dbReference type="Proteomes" id="UP000249723">
    <property type="component" value="Unassembled WGS sequence"/>
</dbReference>
<accession>A0A2X0MVJ3</accession>
<evidence type="ECO:0000256" key="1">
    <source>
        <dbReference type="ARBA" id="ARBA00022443"/>
    </source>
</evidence>
<feature type="compositionally biased region" description="Polar residues" evidence="3">
    <location>
        <begin position="575"/>
        <end position="587"/>
    </location>
</feature>
<keyword evidence="7" id="KW-1185">Reference proteome</keyword>
<dbReference type="OrthoDB" id="2538141at2759"/>
<feature type="compositionally biased region" description="Polar residues" evidence="3">
    <location>
        <begin position="322"/>
        <end position="338"/>
    </location>
</feature>
<keyword evidence="4" id="KW-0812">Transmembrane</keyword>
<dbReference type="InterPro" id="IPR036028">
    <property type="entry name" value="SH3-like_dom_sf"/>
</dbReference>
<feature type="compositionally biased region" description="Low complexity" evidence="3">
    <location>
        <begin position="22"/>
        <end position="59"/>
    </location>
</feature>
<name>A0A2X0MVJ3_9BASI</name>
<dbReference type="PROSITE" id="PS50002">
    <property type="entry name" value="SH3"/>
    <property type="match status" value="1"/>
</dbReference>
<evidence type="ECO:0000256" key="2">
    <source>
        <dbReference type="PROSITE-ProRule" id="PRU00192"/>
    </source>
</evidence>
<feature type="region of interest" description="Disordered" evidence="3">
    <location>
        <begin position="477"/>
        <end position="615"/>
    </location>
</feature>
<feature type="region of interest" description="Disordered" evidence="3">
    <location>
        <begin position="18"/>
        <end position="59"/>
    </location>
</feature>
<keyword evidence="4" id="KW-1133">Transmembrane helix</keyword>
<keyword evidence="4" id="KW-0472">Membrane</keyword>
<organism evidence="6 7">
    <name type="scientific">Microbotryum saponariae</name>
    <dbReference type="NCBI Taxonomy" id="289078"/>
    <lineage>
        <taxon>Eukaryota</taxon>
        <taxon>Fungi</taxon>
        <taxon>Dikarya</taxon>
        <taxon>Basidiomycota</taxon>
        <taxon>Pucciniomycotina</taxon>
        <taxon>Microbotryomycetes</taxon>
        <taxon>Microbotryales</taxon>
        <taxon>Microbotryaceae</taxon>
        <taxon>Microbotryum</taxon>
    </lineage>
</organism>
<feature type="domain" description="SH3" evidence="5">
    <location>
        <begin position="395"/>
        <end position="459"/>
    </location>
</feature>
<keyword evidence="1 2" id="KW-0728">SH3 domain</keyword>
<protein>
    <submittedName>
        <fullName evidence="6">BZ3500_MvSof-1268-A1-R1_Chr4-4g07540 protein</fullName>
    </submittedName>
</protein>
<feature type="compositionally biased region" description="Low complexity" evidence="3">
    <location>
        <begin position="304"/>
        <end position="320"/>
    </location>
</feature>
<dbReference type="STRING" id="289078.A0A2X0MVJ3"/>
<feature type="region of interest" description="Disordered" evidence="3">
    <location>
        <begin position="279"/>
        <end position="338"/>
    </location>
</feature>
<evidence type="ECO:0000256" key="4">
    <source>
        <dbReference type="SAM" id="Phobius"/>
    </source>
</evidence>
<evidence type="ECO:0000259" key="5">
    <source>
        <dbReference type="PROSITE" id="PS50002"/>
    </source>
</evidence>
<evidence type="ECO:0000256" key="3">
    <source>
        <dbReference type="SAM" id="MobiDB-lite"/>
    </source>
</evidence>
<dbReference type="AlphaFoldDB" id="A0A2X0MVJ3"/>
<dbReference type="EMBL" id="FMWP01000089">
    <property type="protein sequence ID" value="SCZ96674.1"/>
    <property type="molecule type" value="Genomic_DNA"/>
</dbReference>
<dbReference type="SUPFAM" id="SSF50044">
    <property type="entry name" value="SH3-domain"/>
    <property type="match status" value="1"/>
</dbReference>
<feature type="compositionally biased region" description="Low complexity" evidence="3">
    <location>
        <begin position="483"/>
        <end position="495"/>
    </location>
</feature>
<feature type="compositionally biased region" description="Basic and acidic residues" evidence="3">
    <location>
        <begin position="591"/>
        <end position="606"/>
    </location>
</feature>
<evidence type="ECO:0000313" key="7">
    <source>
        <dbReference type="Proteomes" id="UP000249723"/>
    </source>
</evidence>
<evidence type="ECO:0000313" key="6">
    <source>
        <dbReference type="EMBL" id="SCZ96674.1"/>
    </source>
</evidence>
<proteinExistence type="predicted"/>
<feature type="compositionally biased region" description="Polar residues" evidence="3">
    <location>
        <begin position="533"/>
        <end position="568"/>
    </location>
</feature>
<reference evidence="7" key="1">
    <citation type="submission" date="2016-10" db="EMBL/GenBank/DDBJ databases">
        <authorList>
            <person name="Jeantristanb JTB J.-T."/>
            <person name="Ricardo R."/>
        </authorList>
    </citation>
    <scope>NUCLEOTIDE SEQUENCE [LARGE SCALE GENOMIC DNA]</scope>
</reference>
<gene>
    <name evidence="6" type="ORF">BZ3500_MVSOF-1268-A1-R1_CHR4-4G07540</name>
</gene>
<feature type="transmembrane region" description="Helical" evidence="4">
    <location>
        <begin position="210"/>
        <end position="234"/>
    </location>
</feature>
<sequence>MQHAQIPEAHVMKRLVKRQRADATTTRARAAATTTRRRATTAAADTTRSRAAAAATTGPATTSARGALHLLGLTFHCLISCSLSRTAFAACLDSTRRARVDCLRVSAPSRAGATRAGSGPTASAFRNHTELLKLTPHLPACALHQHFAVATTGANAASSRSAAAVVTTRSVAASNATKAAGTSLGSTSTASSDAAATTSAVASTGTMSHVGLIVGVAVAGIAALAVVFGLIFFYRRRRNNRNNAGASAFSNDNNHGFKKHVNDDNELFGNSAESAEKNGFAAGFGAPKNNSKLHDDGRGSWDAPSYSSHGNSNPNSNGYNAHLQQHQQSTTMGHQAPSTMNLLDDYKRVEQREMQQHLEMQQKQPEHAFAVSPQVAAAAAAAKPSANPFGGEQQGQGAVHIVKRTFEPTLSDELVLLPGDSVQLLVRYDDGWALGINLDAKGPPGKGVFPFDCLGEVTSAPSQSGPQQLHTIVEGSPETSFADNSNHNNNNSNNDNQHESQTDLSYGAAAPSNASSKLAASAPQLPNLARSDSPLTFPSSQGPSTNQVPLIQISDAQNGTMSSFLDTTPTERRMSTSSLPTSLQPGGQSPEADREDGSNRSGDKGRRTSSLVASRDADLFLALGEVLDRTH</sequence>